<organism evidence="3 4">
    <name type="scientific">Coptis chinensis</name>
    <dbReference type="NCBI Taxonomy" id="261450"/>
    <lineage>
        <taxon>Eukaryota</taxon>
        <taxon>Viridiplantae</taxon>
        <taxon>Streptophyta</taxon>
        <taxon>Embryophyta</taxon>
        <taxon>Tracheophyta</taxon>
        <taxon>Spermatophyta</taxon>
        <taxon>Magnoliopsida</taxon>
        <taxon>Ranunculales</taxon>
        <taxon>Ranunculaceae</taxon>
        <taxon>Coptidoideae</taxon>
        <taxon>Coptis</taxon>
    </lineage>
</organism>
<dbReference type="AlphaFoldDB" id="A0A835HEY4"/>
<reference evidence="3 4" key="1">
    <citation type="submission" date="2020-10" db="EMBL/GenBank/DDBJ databases">
        <title>The Coptis chinensis genome and diversification of protoberbering-type alkaloids.</title>
        <authorList>
            <person name="Wang B."/>
            <person name="Shu S."/>
            <person name="Song C."/>
            <person name="Liu Y."/>
        </authorList>
    </citation>
    <scope>NUCLEOTIDE SEQUENCE [LARGE SCALE GENOMIC DNA]</scope>
    <source>
        <strain evidence="3">HL-2020</strain>
        <tissue evidence="3">Leaf</tissue>
    </source>
</reference>
<evidence type="ECO:0000256" key="1">
    <source>
        <dbReference type="SAM" id="Coils"/>
    </source>
</evidence>
<dbReference type="Proteomes" id="UP000631114">
    <property type="component" value="Unassembled WGS sequence"/>
</dbReference>
<evidence type="ECO:0000313" key="4">
    <source>
        <dbReference type="Proteomes" id="UP000631114"/>
    </source>
</evidence>
<keyword evidence="1" id="KW-0175">Coiled coil</keyword>
<feature type="coiled-coil region" evidence="1">
    <location>
        <begin position="140"/>
        <end position="167"/>
    </location>
</feature>
<evidence type="ECO:0000313" key="3">
    <source>
        <dbReference type="EMBL" id="KAF9597915.1"/>
    </source>
</evidence>
<evidence type="ECO:0000256" key="2">
    <source>
        <dbReference type="SAM" id="MobiDB-lite"/>
    </source>
</evidence>
<dbReference type="OrthoDB" id="1430750at2759"/>
<protein>
    <submittedName>
        <fullName evidence="3">Uncharacterized protein</fullName>
    </submittedName>
</protein>
<accession>A0A835HEY4</accession>
<proteinExistence type="predicted"/>
<feature type="region of interest" description="Disordered" evidence="2">
    <location>
        <begin position="168"/>
        <end position="190"/>
    </location>
</feature>
<comment type="caution">
    <text evidence="3">The sequence shown here is derived from an EMBL/GenBank/DDBJ whole genome shotgun (WGS) entry which is preliminary data.</text>
</comment>
<keyword evidence="4" id="KW-1185">Reference proteome</keyword>
<name>A0A835HEY4_9MAGN</name>
<gene>
    <name evidence="3" type="ORF">IFM89_022558</name>
</gene>
<dbReference type="EMBL" id="JADFTS010000007">
    <property type="protein sequence ID" value="KAF9597915.1"/>
    <property type="molecule type" value="Genomic_DNA"/>
</dbReference>
<sequence>MYKDLRRSSDLTKDALWKKLLVEIDLPLIEKNALLKDKTKRFNGKLAREQMKKPHTTGRMGAVPVIEQLEEIDKLVSNELDIVERDLDNDPVALVIGCDGRGRVRGLGSGVTKTVYHASAPYKEIAQREKRAHENSESGYEAIMVRLDEADKARKILEDEVADLKRQSSGLGNASQEIQQSPVQDDSHNIRPQSTTCHLKSFITKTVVALGEVCTYLTTLPSSYNVRIDEILDDFAPFYEGDGRLGDIVLGDVITWTKNYVVFH</sequence>